<evidence type="ECO:0000313" key="1">
    <source>
        <dbReference type="EMBL" id="MBB5436325.1"/>
    </source>
</evidence>
<protein>
    <submittedName>
        <fullName evidence="1">Uncharacterized protein</fullName>
    </submittedName>
</protein>
<evidence type="ECO:0000313" key="2">
    <source>
        <dbReference type="Proteomes" id="UP000572635"/>
    </source>
</evidence>
<keyword evidence="2" id="KW-1185">Reference proteome</keyword>
<name>A0A7W8QTK9_9ACTN</name>
<dbReference type="Proteomes" id="UP000572635">
    <property type="component" value="Unassembled WGS sequence"/>
</dbReference>
<dbReference type="AlphaFoldDB" id="A0A7W8QTK9"/>
<comment type="caution">
    <text evidence="1">The sequence shown here is derived from an EMBL/GenBank/DDBJ whole genome shotgun (WGS) entry which is preliminary data.</text>
</comment>
<sequence>MDTTSPPGPVDVNDAAEAVVTALRDLATSVEAGGVHCPEDVADTLAALAKSAGVLPGILEGLERWIRAEAAADRITVLPAHPRSHVEPAEAAAELGVAVRAGVQSAGMAQIALETGRGAVAGLARRTEQSVGA</sequence>
<reference evidence="1 2" key="1">
    <citation type="submission" date="2020-08" db="EMBL/GenBank/DDBJ databases">
        <title>Sequencing the genomes of 1000 actinobacteria strains.</title>
        <authorList>
            <person name="Klenk H.-P."/>
        </authorList>
    </citation>
    <scope>NUCLEOTIDE SEQUENCE [LARGE SCALE GENOMIC DNA]</scope>
    <source>
        <strain evidence="1 2">DSM 44551</strain>
    </source>
</reference>
<gene>
    <name evidence="1" type="ORF">HDA36_006489</name>
</gene>
<accession>A0A7W8QTK9</accession>
<dbReference type="EMBL" id="JACHDB010000003">
    <property type="protein sequence ID" value="MBB5436325.1"/>
    <property type="molecule type" value="Genomic_DNA"/>
</dbReference>
<dbReference type="RefSeq" id="WP_184399979.1">
    <property type="nucleotide sequence ID" value="NZ_JACHDB010000003.1"/>
</dbReference>
<proteinExistence type="predicted"/>
<organism evidence="1 2">
    <name type="scientific">Nocardiopsis composta</name>
    <dbReference type="NCBI Taxonomy" id="157465"/>
    <lineage>
        <taxon>Bacteria</taxon>
        <taxon>Bacillati</taxon>
        <taxon>Actinomycetota</taxon>
        <taxon>Actinomycetes</taxon>
        <taxon>Streptosporangiales</taxon>
        <taxon>Nocardiopsidaceae</taxon>
        <taxon>Nocardiopsis</taxon>
    </lineage>
</organism>